<proteinExistence type="predicted"/>
<evidence type="ECO:0000313" key="1">
    <source>
        <dbReference type="Proteomes" id="UP000036681"/>
    </source>
</evidence>
<keyword evidence="1" id="KW-1185">Reference proteome</keyword>
<sequence length="63" mass="6999">MSLCILCEKKNDKLSMDLNAKGGIDAPEVEKCSMDDYGKAIAKANEGGHLKQLIYFDPTYMNK</sequence>
<name>A0A0M3IGU4_ASCLU</name>
<dbReference type="WBParaSite" id="ALUE_0001756601-mRNA-1">
    <property type="protein sequence ID" value="ALUE_0001756601-mRNA-1"/>
    <property type="gene ID" value="ALUE_0001756601"/>
</dbReference>
<dbReference type="AlphaFoldDB" id="A0A0M3IGU4"/>
<accession>A0A0M3IGU4</accession>
<dbReference type="Proteomes" id="UP000036681">
    <property type="component" value="Unplaced"/>
</dbReference>
<evidence type="ECO:0000313" key="2">
    <source>
        <dbReference type="WBParaSite" id="ALUE_0001756601-mRNA-1"/>
    </source>
</evidence>
<protein>
    <submittedName>
        <fullName evidence="2">SCP domain-containing protein</fullName>
    </submittedName>
</protein>
<organism evidence="1 2">
    <name type="scientific">Ascaris lumbricoides</name>
    <name type="common">Giant roundworm</name>
    <dbReference type="NCBI Taxonomy" id="6252"/>
    <lineage>
        <taxon>Eukaryota</taxon>
        <taxon>Metazoa</taxon>
        <taxon>Ecdysozoa</taxon>
        <taxon>Nematoda</taxon>
        <taxon>Chromadorea</taxon>
        <taxon>Rhabditida</taxon>
        <taxon>Spirurina</taxon>
        <taxon>Ascaridomorpha</taxon>
        <taxon>Ascaridoidea</taxon>
        <taxon>Ascarididae</taxon>
        <taxon>Ascaris</taxon>
    </lineage>
</organism>
<reference evidence="2" key="1">
    <citation type="submission" date="2017-02" db="UniProtKB">
        <authorList>
            <consortium name="WormBaseParasite"/>
        </authorList>
    </citation>
    <scope>IDENTIFICATION</scope>
</reference>